<name>A0A2T2NLM9_CORCC</name>
<proteinExistence type="predicted"/>
<dbReference type="Proteomes" id="UP000240883">
    <property type="component" value="Unassembled WGS sequence"/>
</dbReference>
<gene>
    <name evidence="1" type="ORF">BS50DRAFT_412689</name>
</gene>
<organism evidence="1 2">
    <name type="scientific">Corynespora cassiicola Philippines</name>
    <dbReference type="NCBI Taxonomy" id="1448308"/>
    <lineage>
        <taxon>Eukaryota</taxon>
        <taxon>Fungi</taxon>
        <taxon>Dikarya</taxon>
        <taxon>Ascomycota</taxon>
        <taxon>Pezizomycotina</taxon>
        <taxon>Dothideomycetes</taxon>
        <taxon>Pleosporomycetidae</taxon>
        <taxon>Pleosporales</taxon>
        <taxon>Corynesporascaceae</taxon>
        <taxon>Corynespora</taxon>
    </lineage>
</organism>
<sequence>MPFPPMRFLIRTARFCRPVGLNIGFINHALFQMLMTDVRLHGLTALLKLLSC</sequence>
<protein>
    <submittedName>
        <fullName evidence="1">Uncharacterized protein</fullName>
    </submittedName>
</protein>
<evidence type="ECO:0000313" key="2">
    <source>
        <dbReference type="Proteomes" id="UP000240883"/>
    </source>
</evidence>
<reference evidence="1 2" key="1">
    <citation type="journal article" date="2018" name="Front. Microbiol.">
        <title>Genome-Wide Analysis of Corynespora cassiicola Leaf Fall Disease Putative Effectors.</title>
        <authorList>
            <person name="Lopez D."/>
            <person name="Ribeiro S."/>
            <person name="Label P."/>
            <person name="Fumanal B."/>
            <person name="Venisse J.S."/>
            <person name="Kohler A."/>
            <person name="de Oliveira R.R."/>
            <person name="Labutti K."/>
            <person name="Lipzen A."/>
            <person name="Lail K."/>
            <person name="Bauer D."/>
            <person name="Ohm R.A."/>
            <person name="Barry K.W."/>
            <person name="Spatafora J."/>
            <person name="Grigoriev I.V."/>
            <person name="Martin F.M."/>
            <person name="Pujade-Renaud V."/>
        </authorList>
    </citation>
    <scope>NUCLEOTIDE SEQUENCE [LARGE SCALE GENOMIC DNA]</scope>
    <source>
        <strain evidence="1 2">Philippines</strain>
    </source>
</reference>
<accession>A0A2T2NLM9</accession>
<evidence type="ECO:0000313" key="1">
    <source>
        <dbReference type="EMBL" id="PSN66333.1"/>
    </source>
</evidence>
<dbReference type="AlphaFoldDB" id="A0A2T2NLM9"/>
<keyword evidence="2" id="KW-1185">Reference proteome</keyword>
<dbReference type="EMBL" id="KZ678136">
    <property type="protein sequence ID" value="PSN66333.1"/>
    <property type="molecule type" value="Genomic_DNA"/>
</dbReference>